<keyword evidence="2" id="KW-0520">NAD</keyword>
<feature type="active site" evidence="3">
    <location>
        <position position="172"/>
    </location>
</feature>
<dbReference type="InterPro" id="IPR008927">
    <property type="entry name" value="6-PGluconate_DH-like_C_sf"/>
</dbReference>
<feature type="domain" description="3-hydroxyisobutyrate dehydrogenase-like NAD-binding" evidence="5">
    <location>
        <begin position="166"/>
        <end position="284"/>
    </location>
</feature>
<evidence type="ECO:0000256" key="1">
    <source>
        <dbReference type="ARBA" id="ARBA00023002"/>
    </source>
</evidence>
<dbReference type="PANTHER" id="PTHR43060">
    <property type="entry name" value="3-HYDROXYISOBUTYRATE DEHYDROGENASE-LIKE 1, MITOCHONDRIAL-RELATED"/>
    <property type="match status" value="1"/>
</dbReference>
<dbReference type="EMBL" id="PDLK01000002">
    <property type="protein sequence ID" value="PHH03582.1"/>
    <property type="molecule type" value="Genomic_DNA"/>
</dbReference>
<evidence type="ECO:0000259" key="4">
    <source>
        <dbReference type="Pfam" id="PF03446"/>
    </source>
</evidence>
<dbReference type="InterPro" id="IPR006115">
    <property type="entry name" value="6PGDH_NADP-bd"/>
</dbReference>
<gene>
    <name evidence="6" type="ORF">CRX53_06145</name>
</gene>
<evidence type="ECO:0000259" key="5">
    <source>
        <dbReference type="Pfam" id="PF14833"/>
    </source>
</evidence>
<dbReference type="SUPFAM" id="SSF48179">
    <property type="entry name" value="6-phosphogluconate dehydrogenase C-terminal domain-like"/>
    <property type="match status" value="1"/>
</dbReference>
<evidence type="ECO:0000313" key="7">
    <source>
        <dbReference type="Proteomes" id="UP000222768"/>
    </source>
</evidence>
<dbReference type="Gene3D" id="1.10.1040.10">
    <property type="entry name" value="N-(1-d-carboxylethyl)-l-norvaline Dehydrogenase, domain 2"/>
    <property type="match status" value="1"/>
</dbReference>
<dbReference type="GO" id="GO:0050661">
    <property type="term" value="F:NADP binding"/>
    <property type="evidence" value="ECO:0007669"/>
    <property type="project" value="InterPro"/>
</dbReference>
<dbReference type="GO" id="GO:0016616">
    <property type="term" value="F:oxidoreductase activity, acting on the CH-OH group of donors, NAD or NADP as acceptor"/>
    <property type="evidence" value="ECO:0007669"/>
    <property type="project" value="UniProtKB-ARBA"/>
</dbReference>
<protein>
    <submittedName>
        <fullName evidence="6">NAD(P)-dependent oxidoreductase</fullName>
    </submittedName>
</protein>
<dbReference type="Gene3D" id="3.40.50.720">
    <property type="entry name" value="NAD(P)-binding Rossmann-like Domain"/>
    <property type="match status" value="1"/>
</dbReference>
<name>A0A855EPZ2_9ENTR</name>
<accession>A0A855EPZ2</accession>
<reference evidence="7" key="1">
    <citation type="submission" date="2017-09" db="EMBL/GenBank/DDBJ databases">
        <title>FDA dAtabase for Regulatory Grade micrObial Sequences (FDA-ARGOS): Supporting development and validation of Infectious Disease Dx tests.</title>
        <authorList>
            <person name="Minogue T."/>
            <person name="Wolcott M."/>
            <person name="Wasieloski L."/>
            <person name="Aguilar W."/>
            <person name="Moore D."/>
            <person name="Tallon L."/>
            <person name="Sadzewicz L."/>
            <person name="Ott S."/>
            <person name="Zhao X."/>
            <person name="Nagaraj S."/>
            <person name="Vavikolanu K."/>
            <person name="Aluvathingal J."/>
            <person name="Nadendla S."/>
            <person name="Sichtig H."/>
        </authorList>
    </citation>
    <scope>NUCLEOTIDE SEQUENCE [LARGE SCALE GENOMIC DNA]</scope>
    <source>
        <strain evidence="7">FDAARGOS_404</strain>
    </source>
</reference>
<dbReference type="GO" id="GO:0051287">
    <property type="term" value="F:NAD binding"/>
    <property type="evidence" value="ECO:0007669"/>
    <property type="project" value="InterPro"/>
</dbReference>
<comment type="caution">
    <text evidence="6">The sequence shown here is derived from an EMBL/GenBank/DDBJ whole genome shotgun (WGS) entry which is preliminary data.</text>
</comment>
<organism evidence="6 7">
    <name type="scientific">Leclercia adecarboxylata</name>
    <dbReference type="NCBI Taxonomy" id="83655"/>
    <lineage>
        <taxon>Bacteria</taxon>
        <taxon>Pseudomonadati</taxon>
        <taxon>Pseudomonadota</taxon>
        <taxon>Gammaproteobacteria</taxon>
        <taxon>Enterobacterales</taxon>
        <taxon>Enterobacteriaceae</taxon>
        <taxon>Leclercia</taxon>
    </lineage>
</organism>
<dbReference type="Proteomes" id="UP000222768">
    <property type="component" value="Unassembled WGS sequence"/>
</dbReference>
<dbReference type="Pfam" id="PF03446">
    <property type="entry name" value="NAD_binding_2"/>
    <property type="match status" value="1"/>
</dbReference>
<evidence type="ECO:0000313" key="6">
    <source>
        <dbReference type="EMBL" id="PHH03582.1"/>
    </source>
</evidence>
<proteinExistence type="predicted"/>
<sequence length="294" mass="31053">MKSQIRIGLLGTGLMGQPVARRLAAAGYSVAVWNRSPEKALPLTRAGITIKQSSAQLLADSDVIICLLSDATACDQVIFNQDALHSVGKNTTIIMMSTLSPDIVVEQARKASSVQAHYIDMPVSGGTIGAEKGSLSLMAGGDRKIVDSLRPLLSHLGKVTHVGGVGAGQLTKLANQIIVAGTLSLLSEAFTLAQQGGADPAKVREALLGGFADSTLLQHQGERMVKGDFEARGAAKWQLKDTRSAVALAKQLDLTLPLTETVNQLFSQMIDAGEGELDHCAIIKQIQRLNNVLI</sequence>
<evidence type="ECO:0000256" key="2">
    <source>
        <dbReference type="ARBA" id="ARBA00023027"/>
    </source>
</evidence>
<dbReference type="PIRSF" id="PIRSF000103">
    <property type="entry name" value="HIBADH"/>
    <property type="match status" value="1"/>
</dbReference>
<dbReference type="SUPFAM" id="SSF51735">
    <property type="entry name" value="NAD(P)-binding Rossmann-fold domains"/>
    <property type="match status" value="1"/>
</dbReference>
<dbReference type="InterPro" id="IPR015815">
    <property type="entry name" value="HIBADH-related"/>
</dbReference>
<feature type="domain" description="6-phosphogluconate dehydrogenase NADP-binding" evidence="4">
    <location>
        <begin position="6"/>
        <end position="163"/>
    </location>
</feature>
<dbReference type="AlphaFoldDB" id="A0A855EPZ2"/>
<dbReference type="PANTHER" id="PTHR43060:SF15">
    <property type="entry name" value="3-HYDROXYISOBUTYRATE DEHYDROGENASE-LIKE 1, MITOCHONDRIAL-RELATED"/>
    <property type="match status" value="1"/>
</dbReference>
<dbReference type="RefSeq" id="WP_032617419.1">
    <property type="nucleotide sequence ID" value="NZ_CBCXZU010000011.1"/>
</dbReference>
<keyword evidence="1" id="KW-0560">Oxidoreductase</keyword>
<dbReference type="Pfam" id="PF14833">
    <property type="entry name" value="NAD_binding_11"/>
    <property type="match status" value="1"/>
</dbReference>
<dbReference type="InterPro" id="IPR029154">
    <property type="entry name" value="HIBADH-like_NADP-bd"/>
</dbReference>
<dbReference type="InterPro" id="IPR013328">
    <property type="entry name" value="6PGD_dom2"/>
</dbReference>
<dbReference type="InterPro" id="IPR036291">
    <property type="entry name" value="NAD(P)-bd_dom_sf"/>
</dbReference>
<evidence type="ECO:0000256" key="3">
    <source>
        <dbReference type="PIRSR" id="PIRSR000103-1"/>
    </source>
</evidence>